<keyword evidence="1" id="KW-1185">Reference proteome</keyword>
<dbReference type="AlphaFoldDB" id="A0A915KAN9"/>
<dbReference type="Proteomes" id="UP000887565">
    <property type="component" value="Unplaced"/>
</dbReference>
<accession>A0A915KAN9</accession>
<proteinExistence type="predicted"/>
<protein>
    <submittedName>
        <fullName evidence="2">Uncharacterized protein</fullName>
    </submittedName>
</protein>
<sequence>MESTSDGFSFKNCDESTSKNLNSSQSRIEEKEIFSSNFDYFQSFKLLYDNLCVKSFELPTGPDENLKCTDMMAESKVYFKLLGRSDLHPILENLTQKSHFFVLYHLEWGANPTATHSRYIKAEATLFVIPVYL</sequence>
<dbReference type="WBParaSite" id="nRc.2.0.1.t35425-RA">
    <property type="protein sequence ID" value="nRc.2.0.1.t35425-RA"/>
    <property type="gene ID" value="nRc.2.0.1.g35425"/>
</dbReference>
<evidence type="ECO:0000313" key="1">
    <source>
        <dbReference type="Proteomes" id="UP000887565"/>
    </source>
</evidence>
<name>A0A915KAN9_ROMCU</name>
<reference evidence="2" key="1">
    <citation type="submission" date="2022-11" db="UniProtKB">
        <authorList>
            <consortium name="WormBaseParasite"/>
        </authorList>
    </citation>
    <scope>IDENTIFICATION</scope>
</reference>
<evidence type="ECO:0000313" key="2">
    <source>
        <dbReference type="WBParaSite" id="nRc.2.0.1.t35425-RA"/>
    </source>
</evidence>
<organism evidence="1 2">
    <name type="scientific">Romanomermis culicivorax</name>
    <name type="common">Nematode worm</name>
    <dbReference type="NCBI Taxonomy" id="13658"/>
    <lineage>
        <taxon>Eukaryota</taxon>
        <taxon>Metazoa</taxon>
        <taxon>Ecdysozoa</taxon>
        <taxon>Nematoda</taxon>
        <taxon>Enoplea</taxon>
        <taxon>Dorylaimia</taxon>
        <taxon>Mermithida</taxon>
        <taxon>Mermithoidea</taxon>
        <taxon>Mermithidae</taxon>
        <taxon>Romanomermis</taxon>
    </lineage>
</organism>